<keyword evidence="1" id="KW-1133">Transmembrane helix</keyword>
<dbReference type="PIRSF" id="PIRSF038321">
    <property type="entry name" value="PTS_glc_srb_IIC"/>
    <property type="match status" value="1"/>
</dbReference>
<accession>A0ABU4WPI0</accession>
<gene>
    <name evidence="2" type="ORF">MOZ64_11550</name>
</gene>
<feature type="transmembrane region" description="Helical" evidence="1">
    <location>
        <begin position="22"/>
        <end position="44"/>
    </location>
</feature>
<dbReference type="PANTHER" id="PTHR40399:SF1">
    <property type="entry name" value="PTS SYSTEM GLUCITOL_SORBITOL-SPECIFIC EIIC COMPONENT"/>
    <property type="match status" value="1"/>
</dbReference>
<evidence type="ECO:0000313" key="3">
    <source>
        <dbReference type="Proteomes" id="UP001285244"/>
    </source>
</evidence>
<evidence type="ECO:0000313" key="2">
    <source>
        <dbReference type="EMBL" id="MDX8418470.1"/>
    </source>
</evidence>
<name>A0ABU4WPI0_9FIRM</name>
<dbReference type="NCBIfam" id="TIGR00821">
    <property type="entry name" value="EII-GUT"/>
    <property type="match status" value="1"/>
</dbReference>
<proteinExistence type="predicted"/>
<dbReference type="PANTHER" id="PTHR40399">
    <property type="entry name" value="PTS SYSTEM GLUCITOL/SORBITOL-SPECIFIC EIIC COMPONENT"/>
    <property type="match status" value="1"/>
</dbReference>
<dbReference type="InterPro" id="IPR004699">
    <property type="entry name" value="PTS_IID_sorb"/>
</dbReference>
<dbReference type="PROSITE" id="PS51107">
    <property type="entry name" value="PTS_EIIC_TYPE_5"/>
    <property type="match status" value="1"/>
</dbReference>
<dbReference type="Pfam" id="PF03608">
    <property type="entry name" value="EII-GUT"/>
    <property type="match status" value="1"/>
</dbReference>
<keyword evidence="3" id="KW-1185">Reference proteome</keyword>
<protein>
    <submittedName>
        <fullName evidence="2">PTS glucitol/sorbitol transporter subunit IIC</fullName>
    </submittedName>
</protein>
<organism evidence="2 3">
    <name type="scientific">Absicoccus intestinalis</name>
    <dbReference type="NCBI Taxonomy" id="2926319"/>
    <lineage>
        <taxon>Bacteria</taxon>
        <taxon>Bacillati</taxon>
        <taxon>Bacillota</taxon>
        <taxon>Erysipelotrichia</taxon>
        <taxon>Erysipelotrichales</taxon>
        <taxon>Erysipelotrichaceae</taxon>
        <taxon>Absicoccus</taxon>
    </lineage>
</organism>
<dbReference type="EMBL" id="JALBUS010000033">
    <property type="protein sequence ID" value="MDX8418470.1"/>
    <property type="molecule type" value="Genomic_DNA"/>
</dbReference>
<sequence>MEVLSSIAQGFMSLFTAGGKTFTGWVTGIIPMIVCLLTFMNSIIKLVGEDRVNRFTAKLTKHAILRYTLMPMIGLIFLGNPMGYSVMRFCEEKDKPAMFDVVATFAHPVTGLFPHANAGELFVYMGIATGIKELGLPLGDLAIRYFIAGIVLCAIRGYITQGIYLHLTAAERG</sequence>
<evidence type="ECO:0000256" key="1">
    <source>
        <dbReference type="SAM" id="Phobius"/>
    </source>
</evidence>
<keyword evidence="1" id="KW-0812">Transmembrane</keyword>
<dbReference type="Proteomes" id="UP001285244">
    <property type="component" value="Unassembled WGS sequence"/>
</dbReference>
<dbReference type="RefSeq" id="WP_320326709.1">
    <property type="nucleotide sequence ID" value="NZ_JALBUS010000033.1"/>
</dbReference>
<keyword evidence="1" id="KW-0472">Membrane</keyword>
<feature type="transmembrane region" description="Helical" evidence="1">
    <location>
        <begin position="142"/>
        <end position="159"/>
    </location>
</feature>
<reference evidence="2 3" key="1">
    <citation type="submission" date="2022-03" db="EMBL/GenBank/DDBJ databases">
        <title>Novel taxa within the pig intestine.</title>
        <authorList>
            <person name="Wylensek D."/>
            <person name="Bishof K."/>
            <person name="Afrizal A."/>
            <person name="Clavel T."/>
        </authorList>
    </citation>
    <scope>NUCLEOTIDE SEQUENCE [LARGE SCALE GENOMIC DNA]</scope>
    <source>
        <strain evidence="2 3">Cla-KB-P134</strain>
    </source>
</reference>
<comment type="caution">
    <text evidence="2">The sequence shown here is derived from an EMBL/GenBank/DDBJ whole genome shotgun (WGS) entry which is preliminary data.</text>
</comment>
<feature type="transmembrane region" description="Helical" evidence="1">
    <location>
        <begin position="64"/>
        <end position="84"/>
    </location>
</feature>